<organism evidence="1 2">
    <name type="scientific">Flavobacterium granuli</name>
    <dbReference type="NCBI Taxonomy" id="280093"/>
    <lineage>
        <taxon>Bacteria</taxon>
        <taxon>Pseudomonadati</taxon>
        <taxon>Bacteroidota</taxon>
        <taxon>Flavobacteriia</taxon>
        <taxon>Flavobacteriales</taxon>
        <taxon>Flavobacteriaceae</taxon>
        <taxon>Flavobacterium</taxon>
    </lineage>
</organism>
<dbReference type="EMBL" id="JAVDTX010000002">
    <property type="protein sequence ID" value="MDR6844672.1"/>
    <property type="molecule type" value="Genomic_DNA"/>
</dbReference>
<comment type="caution">
    <text evidence="1">The sequence shown here is derived from an EMBL/GenBank/DDBJ whole genome shotgun (WGS) entry which is preliminary data.</text>
</comment>
<sequence>MRKIIFGLLLIHMLGLIQSKKNIKNGDDLHQKLEKLKNQIDIDLFKCGNYPESDSISVLVIENPTTKEVNSR</sequence>
<evidence type="ECO:0000313" key="1">
    <source>
        <dbReference type="EMBL" id="MDR6844672.1"/>
    </source>
</evidence>
<gene>
    <name evidence="1" type="ORF">J2W95_001363</name>
</gene>
<dbReference type="Proteomes" id="UP001261871">
    <property type="component" value="Unassembled WGS sequence"/>
</dbReference>
<accession>A0ABU1S0V8</accession>
<reference evidence="1 2" key="1">
    <citation type="submission" date="2023-07" db="EMBL/GenBank/DDBJ databases">
        <title>Sorghum-associated microbial communities from plants grown in Nebraska, USA.</title>
        <authorList>
            <person name="Schachtman D."/>
        </authorList>
    </citation>
    <scope>NUCLEOTIDE SEQUENCE [LARGE SCALE GENOMIC DNA]</scope>
    <source>
        <strain evidence="1 2">BE124</strain>
    </source>
</reference>
<proteinExistence type="predicted"/>
<evidence type="ECO:0000313" key="2">
    <source>
        <dbReference type="Proteomes" id="UP001261871"/>
    </source>
</evidence>
<dbReference type="RefSeq" id="WP_310005262.1">
    <property type="nucleotide sequence ID" value="NZ_JAVDTX010000002.1"/>
</dbReference>
<keyword evidence="2" id="KW-1185">Reference proteome</keyword>
<name>A0ABU1S0V8_9FLAO</name>
<protein>
    <submittedName>
        <fullName evidence="1">Uncharacterized protein</fullName>
    </submittedName>
</protein>